<dbReference type="Gene3D" id="3.40.50.2300">
    <property type="match status" value="2"/>
</dbReference>
<dbReference type="CDD" id="cd19971">
    <property type="entry name" value="PBP1_ABC_sugar_binding-like"/>
    <property type="match status" value="1"/>
</dbReference>
<accession>A0ABS1J3G2</accession>
<dbReference type="PANTHER" id="PTHR46847">
    <property type="entry name" value="D-ALLOSE-BINDING PERIPLASMIC PROTEIN-RELATED"/>
    <property type="match status" value="1"/>
</dbReference>
<evidence type="ECO:0000256" key="5">
    <source>
        <dbReference type="SAM" id="SignalP"/>
    </source>
</evidence>
<comment type="similarity">
    <text evidence="2">Belongs to the bacterial solute-binding protein 2 family.</text>
</comment>
<dbReference type="InterPro" id="IPR025997">
    <property type="entry name" value="SBP_2_dom"/>
</dbReference>
<sequence>MKRKILALILAATMVGSLTACGSGNASSGSTTKSGSAASTTASKTGSTQASSKTSTTGKHYKFGYTCMDGTNPFFVTIQDKMKELITAKGDELVTTDPGNDVTKQISQVEDMLSQNLDGLFMNPVDAQGIIPALDQAKAANVPMVGFDTQVGDMSYLVSYTGSNNYNAGKVVGEDLVKKCPKGGKIIVLDSPTMQSVVDRTNGFLDAIKDHGFEIVAQQDAKGNLQVAMGIAEDLLQAHSDVVAIFGGNDPTALGALAAANAAGIKKGKCFIYGIDGSPDIKKELASGTSLIEGTGAQSPVAIAEKAVEIMYNHVEGKAVDKEYPVDTFLITADNVKDYGTDGWQ</sequence>
<organism evidence="7 8">
    <name type="scientific">Catonella massiliensis</name>
    <dbReference type="NCBI Taxonomy" id="2799636"/>
    <lineage>
        <taxon>Bacteria</taxon>
        <taxon>Bacillati</taxon>
        <taxon>Bacillota</taxon>
        <taxon>Clostridia</taxon>
        <taxon>Lachnospirales</taxon>
        <taxon>Lachnospiraceae</taxon>
        <taxon>Catonella</taxon>
    </lineage>
</organism>
<keyword evidence="8" id="KW-1185">Reference proteome</keyword>
<dbReference type="EMBL" id="JAEPRJ010000001">
    <property type="protein sequence ID" value="MBK5898685.1"/>
    <property type="molecule type" value="Genomic_DNA"/>
</dbReference>
<evidence type="ECO:0000313" key="7">
    <source>
        <dbReference type="EMBL" id="MBK5898685.1"/>
    </source>
</evidence>
<dbReference type="Proteomes" id="UP000604730">
    <property type="component" value="Unassembled WGS sequence"/>
</dbReference>
<feature type="signal peptide" evidence="5">
    <location>
        <begin position="1"/>
        <end position="20"/>
    </location>
</feature>
<dbReference type="Pfam" id="PF13407">
    <property type="entry name" value="Peripla_BP_4"/>
    <property type="match status" value="1"/>
</dbReference>
<evidence type="ECO:0000256" key="2">
    <source>
        <dbReference type="ARBA" id="ARBA00007639"/>
    </source>
</evidence>
<evidence type="ECO:0000259" key="6">
    <source>
        <dbReference type="Pfam" id="PF13407"/>
    </source>
</evidence>
<feature type="domain" description="Periplasmic binding protein" evidence="6">
    <location>
        <begin position="64"/>
        <end position="318"/>
    </location>
</feature>
<dbReference type="PROSITE" id="PS51257">
    <property type="entry name" value="PROKAR_LIPOPROTEIN"/>
    <property type="match status" value="1"/>
</dbReference>
<dbReference type="PANTHER" id="PTHR46847:SF1">
    <property type="entry name" value="D-ALLOSE-BINDING PERIPLASMIC PROTEIN-RELATED"/>
    <property type="match status" value="1"/>
</dbReference>
<dbReference type="InterPro" id="IPR028082">
    <property type="entry name" value="Peripla_BP_I"/>
</dbReference>
<proteinExistence type="inferred from homology"/>
<comment type="caution">
    <text evidence="7">The sequence shown here is derived from an EMBL/GenBank/DDBJ whole genome shotgun (WGS) entry which is preliminary data.</text>
</comment>
<name>A0ABS1J3G2_9FIRM</name>
<dbReference type="SUPFAM" id="SSF53822">
    <property type="entry name" value="Periplasmic binding protein-like I"/>
    <property type="match status" value="1"/>
</dbReference>
<evidence type="ECO:0000256" key="1">
    <source>
        <dbReference type="ARBA" id="ARBA00004196"/>
    </source>
</evidence>
<gene>
    <name evidence="7" type="ORF">JJN12_13030</name>
</gene>
<keyword evidence="3 5" id="KW-0732">Signal</keyword>
<feature type="region of interest" description="Disordered" evidence="4">
    <location>
        <begin position="23"/>
        <end position="56"/>
    </location>
</feature>
<evidence type="ECO:0000256" key="4">
    <source>
        <dbReference type="SAM" id="MobiDB-lite"/>
    </source>
</evidence>
<protein>
    <submittedName>
        <fullName evidence="7">Sugar ABC transporter substrate-binding protein</fullName>
    </submittedName>
</protein>
<dbReference type="RefSeq" id="WP_208430087.1">
    <property type="nucleotide sequence ID" value="NZ_JAEPRJ010000001.1"/>
</dbReference>
<evidence type="ECO:0000313" key="8">
    <source>
        <dbReference type="Proteomes" id="UP000604730"/>
    </source>
</evidence>
<evidence type="ECO:0000256" key="3">
    <source>
        <dbReference type="ARBA" id="ARBA00022729"/>
    </source>
</evidence>
<feature type="chain" id="PRO_5046896431" evidence="5">
    <location>
        <begin position="21"/>
        <end position="345"/>
    </location>
</feature>
<reference evidence="7 8" key="1">
    <citation type="submission" date="2021-01" db="EMBL/GenBank/DDBJ databases">
        <title>Isolation and description of Catonella massiliensis sp. nov., a novel Catonella species, isolated from a stable periodontitis subject.</title>
        <authorList>
            <person name="Antezack A."/>
            <person name="Boxberger M."/>
            <person name="La Scola B."/>
            <person name="Monnet-Corti V."/>
        </authorList>
    </citation>
    <scope>NUCLEOTIDE SEQUENCE [LARGE SCALE GENOMIC DNA]</scope>
    <source>
        <strain evidence="7 8">Marseille-Q4567</strain>
    </source>
</reference>
<comment type="subcellular location">
    <subcellularLocation>
        <location evidence="1">Cell envelope</location>
    </subcellularLocation>
</comment>